<dbReference type="AlphaFoldDB" id="A0A4Y2MUJ9"/>
<evidence type="ECO:0000313" key="1">
    <source>
        <dbReference type="EMBL" id="GBN30851.1"/>
    </source>
</evidence>
<reference evidence="1 2" key="1">
    <citation type="journal article" date="2019" name="Sci. Rep.">
        <title>Orb-weaving spider Araneus ventricosus genome elucidates the spidroin gene catalogue.</title>
        <authorList>
            <person name="Kono N."/>
            <person name="Nakamura H."/>
            <person name="Ohtoshi R."/>
            <person name="Moran D.A.P."/>
            <person name="Shinohara A."/>
            <person name="Yoshida Y."/>
            <person name="Fujiwara M."/>
            <person name="Mori M."/>
            <person name="Tomita M."/>
            <person name="Arakawa K."/>
        </authorList>
    </citation>
    <scope>NUCLEOTIDE SEQUENCE [LARGE SCALE GENOMIC DNA]</scope>
</reference>
<name>A0A4Y2MUJ9_ARAVE</name>
<keyword evidence="2" id="KW-1185">Reference proteome</keyword>
<feature type="non-terminal residue" evidence="1">
    <location>
        <position position="65"/>
    </location>
</feature>
<protein>
    <submittedName>
        <fullName evidence="1">Uncharacterized protein</fullName>
    </submittedName>
</protein>
<accession>A0A4Y2MUJ9</accession>
<organism evidence="1 2">
    <name type="scientific">Araneus ventricosus</name>
    <name type="common">Orbweaver spider</name>
    <name type="synonym">Epeira ventricosa</name>
    <dbReference type="NCBI Taxonomy" id="182803"/>
    <lineage>
        <taxon>Eukaryota</taxon>
        <taxon>Metazoa</taxon>
        <taxon>Ecdysozoa</taxon>
        <taxon>Arthropoda</taxon>
        <taxon>Chelicerata</taxon>
        <taxon>Arachnida</taxon>
        <taxon>Araneae</taxon>
        <taxon>Araneomorphae</taxon>
        <taxon>Entelegynae</taxon>
        <taxon>Araneoidea</taxon>
        <taxon>Araneidae</taxon>
        <taxon>Araneus</taxon>
    </lineage>
</organism>
<sequence>MSHGQPAQCFEQQVIFPQPVQAQDLDTVLSQEVLEEDLTKYLEEFLLDMEAEILQNEPLDLSYKG</sequence>
<comment type="caution">
    <text evidence="1">The sequence shown here is derived from an EMBL/GenBank/DDBJ whole genome shotgun (WGS) entry which is preliminary data.</text>
</comment>
<evidence type="ECO:0000313" key="2">
    <source>
        <dbReference type="Proteomes" id="UP000499080"/>
    </source>
</evidence>
<gene>
    <name evidence="1" type="ORF">AVEN_171569_1</name>
</gene>
<proteinExistence type="predicted"/>
<dbReference type="EMBL" id="BGPR01124924">
    <property type="protein sequence ID" value="GBN30851.1"/>
    <property type="molecule type" value="Genomic_DNA"/>
</dbReference>
<dbReference type="Proteomes" id="UP000499080">
    <property type="component" value="Unassembled WGS sequence"/>
</dbReference>